<dbReference type="Proteomes" id="UP000589373">
    <property type="component" value="Unassembled WGS sequence"/>
</dbReference>
<comment type="caution">
    <text evidence="3">The sequence shown here is derived from an EMBL/GenBank/DDBJ whole genome shotgun (WGS) entry which is preliminary data.</text>
</comment>
<feature type="region of interest" description="Disordered" evidence="1">
    <location>
        <begin position="39"/>
        <end position="67"/>
    </location>
</feature>
<dbReference type="RefSeq" id="WP_276647789.1">
    <property type="nucleotide sequence ID" value="NZ_JAAZCD010000249.1"/>
</dbReference>
<evidence type="ECO:0000313" key="3">
    <source>
        <dbReference type="EMBL" id="NLD32791.1"/>
    </source>
</evidence>
<feature type="transmembrane region" description="Helical" evidence="2">
    <location>
        <begin position="12"/>
        <end position="28"/>
    </location>
</feature>
<evidence type="ECO:0000313" key="4">
    <source>
        <dbReference type="Proteomes" id="UP000589373"/>
    </source>
</evidence>
<reference evidence="3 4" key="1">
    <citation type="journal article" date="2020" name="Biotechnol. Biofuels">
        <title>New insights from the biogas microbiome by comprehensive genome-resolved metagenomics of nearly 1600 species originating from multiple anaerobic digesters.</title>
        <authorList>
            <person name="Campanaro S."/>
            <person name="Treu L."/>
            <person name="Rodriguez-R L.M."/>
            <person name="Kovalovszki A."/>
            <person name="Ziels R.M."/>
            <person name="Maus I."/>
            <person name="Zhu X."/>
            <person name="Kougias P.G."/>
            <person name="Basile A."/>
            <person name="Luo G."/>
            <person name="Schluter A."/>
            <person name="Konstantinidis K.T."/>
            <person name="Angelidaki I."/>
        </authorList>
    </citation>
    <scope>NUCLEOTIDE SEQUENCE [LARGE SCALE GENOMIC DNA]</scope>
    <source>
        <strain evidence="3">AS07pgkLD_105</strain>
    </source>
</reference>
<accession>A0A847D654</accession>
<feature type="compositionally biased region" description="Polar residues" evidence="1">
    <location>
        <begin position="45"/>
        <end position="60"/>
    </location>
</feature>
<evidence type="ECO:0000256" key="1">
    <source>
        <dbReference type="SAM" id="MobiDB-lite"/>
    </source>
</evidence>
<protein>
    <submittedName>
        <fullName evidence="3">Uncharacterized protein</fullName>
    </submittedName>
</protein>
<sequence length="67" mass="7055">MVQWIQTNAIQLLGILVPLIVGVGGWFFKKNSGASVNKQKAKAGKNSTINQAGGNISINSGGKEDEK</sequence>
<keyword evidence="2" id="KW-0472">Membrane</keyword>
<proteinExistence type="predicted"/>
<evidence type="ECO:0000256" key="2">
    <source>
        <dbReference type="SAM" id="Phobius"/>
    </source>
</evidence>
<gene>
    <name evidence="3" type="ORF">GX662_11140</name>
</gene>
<organism evidence="3 4">
    <name type="scientific">Trichococcus flocculiformis</name>
    <dbReference type="NCBI Taxonomy" id="82803"/>
    <lineage>
        <taxon>Bacteria</taxon>
        <taxon>Bacillati</taxon>
        <taxon>Bacillota</taxon>
        <taxon>Bacilli</taxon>
        <taxon>Lactobacillales</taxon>
        <taxon>Carnobacteriaceae</taxon>
        <taxon>Trichococcus</taxon>
    </lineage>
</organism>
<dbReference type="AlphaFoldDB" id="A0A847D654"/>
<name>A0A847D654_9LACT</name>
<keyword evidence="2" id="KW-0812">Transmembrane</keyword>
<dbReference type="EMBL" id="JAAZCD010000249">
    <property type="protein sequence ID" value="NLD32791.1"/>
    <property type="molecule type" value="Genomic_DNA"/>
</dbReference>
<keyword evidence="2" id="KW-1133">Transmembrane helix</keyword>